<evidence type="ECO:0000256" key="2">
    <source>
        <dbReference type="ARBA" id="ARBA00011902"/>
    </source>
</evidence>
<keyword evidence="3" id="KW-1003">Cell membrane</keyword>
<dbReference type="HOGENOM" id="CLU_1029892_0_0_0"/>
<reference evidence="18 19" key="1">
    <citation type="journal article" date="2011" name="J. Bacteriol.">
        <title>Genome sequence of the verrucomicrobium Opitutus terrae PB90-1, an abundant inhabitant of rice paddy soil ecosystems.</title>
        <authorList>
            <person name="van Passel M.W."/>
            <person name="Kant R."/>
            <person name="Palva A."/>
            <person name="Copeland A."/>
            <person name="Lucas S."/>
            <person name="Lapidus A."/>
            <person name="Glavina del Rio T."/>
            <person name="Pitluck S."/>
            <person name="Goltsman E."/>
            <person name="Clum A."/>
            <person name="Sun H."/>
            <person name="Schmutz J."/>
            <person name="Larimer F.W."/>
            <person name="Land M.L."/>
            <person name="Hauser L."/>
            <person name="Kyrpides N."/>
            <person name="Mikhailova N."/>
            <person name="Richardson P.P."/>
            <person name="Janssen P.H."/>
            <person name="de Vos W.M."/>
            <person name="Smidt H."/>
        </authorList>
    </citation>
    <scope>NUCLEOTIDE SEQUENCE [LARGE SCALE GENOMIC DNA]</scope>
    <source>
        <strain evidence="19">DSM 11246 / JCM 15787 / PB90-1</strain>
    </source>
</reference>
<keyword evidence="8" id="KW-0418">Kinase</keyword>
<accession>B1ZSA4</accession>
<protein>
    <recommendedName>
        <fullName evidence="2">receptor protein-tyrosine kinase</fullName>
        <ecNumber evidence="2">2.7.10.1</ecNumber>
    </recommendedName>
</protein>
<dbReference type="STRING" id="452637.Oter_2421"/>
<keyword evidence="13" id="KW-1015">Disulfide bond</keyword>
<evidence type="ECO:0000313" key="18">
    <source>
        <dbReference type="EMBL" id="ACB75703.1"/>
    </source>
</evidence>
<feature type="compositionally biased region" description="Low complexity" evidence="16">
    <location>
        <begin position="224"/>
        <end position="234"/>
    </location>
</feature>
<evidence type="ECO:0000256" key="6">
    <source>
        <dbReference type="ARBA" id="ARBA00022729"/>
    </source>
</evidence>
<gene>
    <name evidence="18" type="ordered locus">Oter_2421</name>
</gene>
<keyword evidence="4" id="KW-0808">Transferase</keyword>
<feature type="region of interest" description="Disordered" evidence="16">
    <location>
        <begin position="194"/>
        <end position="252"/>
    </location>
</feature>
<dbReference type="Pfam" id="PF12810">
    <property type="entry name" value="ALK_LTK_GRD"/>
    <property type="match status" value="1"/>
</dbReference>
<sequence>MKPATIVFSATGTIQTYRVEMPGMYAIEAAGAQAGATVVDSGAKGARLSGMFSLKKGDLLKIVVGRRGAPANAPHQLLGGSGGSSLVWTGSSDLPQPIKLMLSARGGKAAHASPVAASIAADVGGWMMHPEIDPATTQALSTQWTRVAETRSDSTLADHVRIDRAGYNAGAFPSARPNVQEGDGFVSIRPVMAESTDSESAPILSEQPASHNSGGTRSATGGQVLSSSAPATAAVPPPTKAPSPTVLPQVAPRARLLDHLLRSRRPGKRE</sequence>
<keyword evidence="15" id="KW-0325">Glycoprotein</keyword>
<dbReference type="GO" id="GO:0005524">
    <property type="term" value="F:ATP binding"/>
    <property type="evidence" value="ECO:0007669"/>
    <property type="project" value="UniProtKB-KW"/>
</dbReference>
<keyword evidence="9" id="KW-0067">ATP-binding</keyword>
<feature type="compositionally biased region" description="Polar residues" evidence="16">
    <location>
        <begin position="207"/>
        <end position="223"/>
    </location>
</feature>
<dbReference type="AlphaFoldDB" id="B1ZSA4"/>
<keyword evidence="5" id="KW-0812">Transmembrane</keyword>
<evidence type="ECO:0000259" key="17">
    <source>
        <dbReference type="Pfam" id="PF12810"/>
    </source>
</evidence>
<evidence type="ECO:0000256" key="16">
    <source>
        <dbReference type="SAM" id="MobiDB-lite"/>
    </source>
</evidence>
<evidence type="ECO:0000256" key="3">
    <source>
        <dbReference type="ARBA" id="ARBA00022475"/>
    </source>
</evidence>
<dbReference type="InterPro" id="IPR055163">
    <property type="entry name" value="ALK/LTK-like_GRD"/>
</dbReference>
<dbReference type="EMBL" id="CP001032">
    <property type="protein sequence ID" value="ACB75703.1"/>
    <property type="molecule type" value="Genomic_DNA"/>
</dbReference>
<keyword evidence="10" id="KW-1133">Transmembrane helix</keyword>
<evidence type="ECO:0000256" key="11">
    <source>
        <dbReference type="ARBA" id="ARBA00023136"/>
    </source>
</evidence>
<comment type="subcellular location">
    <subcellularLocation>
        <location evidence="1">Cell membrane</location>
        <topology evidence="1">Single-pass type I membrane protein</topology>
    </subcellularLocation>
</comment>
<dbReference type="KEGG" id="ote:Oter_2421"/>
<dbReference type="EC" id="2.7.10.1" evidence="2"/>
<dbReference type="GO" id="GO:0004714">
    <property type="term" value="F:transmembrane receptor protein tyrosine kinase activity"/>
    <property type="evidence" value="ECO:0007669"/>
    <property type="project" value="UniProtKB-EC"/>
</dbReference>
<name>B1ZSA4_OPITP</name>
<keyword evidence="19" id="KW-1185">Reference proteome</keyword>
<evidence type="ECO:0000313" key="19">
    <source>
        <dbReference type="Proteomes" id="UP000007013"/>
    </source>
</evidence>
<evidence type="ECO:0000256" key="8">
    <source>
        <dbReference type="ARBA" id="ARBA00022777"/>
    </source>
</evidence>
<evidence type="ECO:0000256" key="15">
    <source>
        <dbReference type="ARBA" id="ARBA00023180"/>
    </source>
</evidence>
<proteinExistence type="predicted"/>
<organism evidence="18 19">
    <name type="scientific">Opitutus terrae (strain DSM 11246 / JCM 15787 / PB90-1)</name>
    <dbReference type="NCBI Taxonomy" id="452637"/>
    <lineage>
        <taxon>Bacteria</taxon>
        <taxon>Pseudomonadati</taxon>
        <taxon>Verrucomicrobiota</taxon>
        <taxon>Opitutia</taxon>
        <taxon>Opitutales</taxon>
        <taxon>Opitutaceae</taxon>
        <taxon>Opitutus</taxon>
    </lineage>
</organism>
<evidence type="ECO:0000256" key="1">
    <source>
        <dbReference type="ARBA" id="ARBA00004251"/>
    </source>
</evidence>
<dbReference type="Proteomes" id="UP000007013">
    <property type="component" value="Chromosome"/>
</dbReference>
<keyword evidence="7" id="KW-0547">Nucleotide-binding</keyword>
<evidence type="ECO:0000256" key="4">
    <source>
        <dbReference type="ARBA" id="ARBA00022679"/>
    </source>
</evidence>
<evidence type="ECO:0000256" key="13">
    <source>
        <dbReference type="ARBA" id="ARBA00023157"/>
    </source>
</evidence>
<evidence type="ECO:0000256" key="12">
    <source>
        <dbReference type="ARBA" id="ARBA00023137"/>
    </source>
</evidence>
<keyword evidence="11" id="KW-0472">Membrane</keyword>
<evidence type="ECO:0000256" key="9">
    <source>
        <dbReference type="ARBA" id="ARBA00022840"/>
    </source>
</evidence>
<dbReference type="RefSeq" id="WP_012375239.1">
    <property type="nucleotide sequence ID" value="NC_010571.1"/>
</dbReference>
<dbReference type="GO" id="GO:0005886">
    <property type="term" value="C:plasma membrane"/>
    <property type="evidence" value="ECO:0007669"/>
    <property type="project" value="UniProtKB-SubCell"/>
</dbReference>
<keyword evidence="6" id="KW-0732">Signal</keyword>
<keyword evidence="12" id="KW-0829">Tyrosine-protein kinase</keyword>
<evidence type="ECO:0000256" key="14">
    <source>
        <dbReference type="ARBA" id="ARBA00023170"/>
    </source>
</evidence>
<evidence type="ECO:0000256" key="10">
    <source>
        <dbReference type="ARBA" id="ARBA00022989"/>
    </source>
</evidence>
<evidence type="ECO:0000256" key="7">
    <source>
        <dbReference type="ARBA" id="ARBA00022741"/>
    </source>
</evidence>
<evidence type="ECO:0000256" key="5">
    <source>
        <dbReference type="ARBA" id="ARBA00022692"/>
    </source>
</evidence>
<feature type="domain" description="ALK/LTK-like glycine-rich" evidence="17">
    <location>
        <begin position="22"/>
        <end position="84"/>
    </location>
</feature>
<keyword evidence="14" id="KW-0675">Receptor</keyword>